<dbReference type="InterPro" id="IPR020568">
    <property type="entry name" value="Ribosomal_Su5_D2-typ_SF"/>
</dbReference>
<dbReference type="SUPFAM" id="SSF55060">
    <property type="entry name" value="GHMP Kinase, C-terminal domain"/>
    <property type="match status" value="1"/>
</dbReference>
<evidence type="ECO:0000256" key="1">
    <source>
        <dbReference type="ARBA" id="ARBA00022679"/>
    </source>
</evidence>
<dbReference type="Pfam" id="PF07959">
    <property type="entry name" value="Fucose_pyrophosphorylase"/>
    <property type="match status" value="1"/>
</dbReference>
<dbReference type="EMBL" id="JALLPB020000049">
    <property type="protein sequence ID" value="KAL3822974.1"/>
    <property type="molecule type" value="Genomic_DNA"/>
</dbReference>
<dbReference type="InterPro" id="IPR012887">
    <property type="entry name" value="GDP_fucose_pyrophosphorylase"/>
</dbReference>
<feature type="domain" description="GDP-fucose pyrophosphorylase" evidence="4">
    <location>
        <begin position="119"/>
        <end position="351"/>
    </location>
</feature>
<sequence>MMMPTSTGGEGPLGLCTRRGIERSYRKTYGDGGGGGGGSGVHGARWGRVGGMAETIIGSSSSSLSSNLPSSSQFPSMVEYARSIALNICLYGEMLHALRTTAMRGTSTTTTMTNPPTYHEVLSRHVLRVCAVPAGSFVHLGTTAELVDFVSSGASPPAVNAEGEGSNWRGDADRTRRRYRRFGAAMGLTSRAGAFVSGFGRNRGRHNVVMNSAMTVVNRGYIGESSIVEHCHVDVGDGTINIGDGCVVSGIRGSASFSLPSGMCLQLLPLSRSWHTVYPSLDVVVEDAVTFFVCICIGVHDNIKEAPAKALFGTDLQFIFGCGIDEDDLWDECIPASKRMLWNAKILPVVSSNGDGTVELNYSFLDWIESLPSSLSSLSTEVRPEDTHLHPNSSVPSRAMMGFKQWKESTRLSLSQIRTVVDSEAEARYRSSIPVKKCEDRRLLEVVDILMNRRNVSCNFDHVVDFVSSSNLSNGTAHLRWDVFGNAMETLDIAASKAITEGLFDADLGLEVTAQSLLPTGSGLGSSSIIGGCILSAIAKCVGIVLAGIDNAPGERIEINGQNSLIHSVLMLEQLLTTGGGWQDNIGGIVGGLKLGFSDAHILPLQTKVQRVSLSPQLVEALNQRLVLTFSGQPRLAKNILQQVLRRWATRSGEIMTTVEGLVKGASEAIACVEAGDINGLGLVMNQYWKFKMAMAGPNSGAEPASVRTLIDLLSSKGDIVGATLCGAGGGGFLVLLASEGHSSHEIESTARASGLDFFSWHSCTISEKGLVVEVVEAQCLH</sequence>
<dbReference type="GO" id="GO:0016301">
    <property type="term" value="F:kinase activity"/>
    <property type="evidence" value="ECO:0007669"/>
    <property type="project" value="UniProtKB-KW"/>
</dbReference>
<keyword evidence="3" id="KW-0418">Kinase</keyword>
<keyword evidence="7" id="KW-1185">Reference proteome</keyword>
<organism evidence="6 7">
    <name type="scientific">Cyclostephanos tholiformis</name>
    <dbReference type="NCBI Taxonomy" id="382380"/>
    <lineage>
        <taxon>Eukaryota</taxon>
        <taxon>Sar</taxon>
        <taxon>Stramenopiles</taxon>
        <taxon>Ochrophyta</taxon>
        <taxon>Bacillariophyta</taxon>
        <taxon>Coscinodiscophyceae</taxon>
        <taxon>Thalassiosirophycidae</taxon>
        <taxon>Stephanodiscales</taxon>
        <taxon>Stephanodiscaceae</taxon>
        <taxon>Cyclostephanos</taxon>
    </lineage>
</organism>
<evidence type="ECO:0008006" key="8">
    <source>
        <dbReference type="Google" id="ProtNLM"/>
    </source>
</evidence>
<gene>
    <name evidence="6" type="ORF">ACHAXA_008114</name>
</gene>
<dbReference type="PRINTS" id="PR00959">
    <property type="entry name" value="MEVGALKINASE"/>
</dbReference>
<proteinExistence type="predicted"/>
<protein>
    <recommendedName>
        <fullName evidence="8">Mevalonate kinase</fullName>
    </recommendedName>
</protein>
<name>A0ABD3SEM2_9STRA</name>
<dbReference type="GO" id="GO:0000166">
    <property type="term" value="F:nucleotide binding"/>
    <property type="evidence" value="ECO:0007669"/>
    <property type="project" value="UniProtKB-KW"/>
</dbReference>
<dbReference type="GO" id="GO:0042350">
    <property type="term" value="P:GDP-L-fucose biosynthetic process"/>
    <property type="evidence" value="ECO:0007669"/>
    <property type="project" value="UniProtKB-ARBA"/>
</dbReference>
<dbReference type="InterPro" id="IPR036554">
    <property type="entry name" value="GHMP_kinase_C_sf"/>
</dbReference>
<feature type="domain" description="GHMP kinase C-terminal" evidence="5">
    <location>
        <begin position="670"/>
        <end position="744"/>
    </location>
</feature>
<comment type="caution">
    <text evidence="6">The sequence shown here is derived from an EMBL/GenBank/DDBJ whole genome shotgun (WGS) entry which is preliminary data.</text>
</comment>
<evidence type="ECO:0000259" key="5">
    <source>
        <dbReference type="Pfam" id="PF08544"/>
    </source>
</evidence>
<keyword evidence="2" id="KW-0547">Nucleotide-binding</keyword>
<reference evidence="6 7" key="1">
    <citation type="submission" date="2024-10" db="EMBL/GenBank/DDBJ databases">
        <title>Updated reference genomes for cyclostephanoid diatoms.</title>
        <authorList>
            <person name="Roberts W.R."/>
            <person name="Alverson A.J."/>
        </authorList>
    </citation>
    <scope>NUCLEOTIDE SEQUENCE [LARGE SCALE GENOMIC DNA]</scope>
    <source>
        <strain evidence="6 7">AJA228-03</strain>
    </source>
</reference>
<evidence type="ECO:0000256" key="2">
    <source>
        <dbReference type="ARBA" id="ARBA00022741"/>
    </source>
</evidence>
<dbReference type="AlphaFoldDB" id="A0ABD3SEM2"/>
<accession>A0ABD3SEM2</accession>
<dbReference type="InterPro" id="IPR013750">
    <property type="entry name" value="GHMP_kinase_C_dom"/>
</dbReference>
<dbReference type="Proteomes" id="UP001530377">
    <property type="component" value="Unassembled WGS sequence"/>
</dbReference>
<evidence type="ECO:0000313" key="7">
    <source>
        <dbReference type="Proteomes" id="UP001530377"/>
    </source>
</evidence>
<dbReference type="PANTHER" id="PTHR32463:SF0">
    <property type="entry name" value="L-FUCOSE KINASE"/>
    <property type="match status" value="1"/>
</dbReference>
<evidence type="ECO:0000256" key="3">
    <source>
        <dbReference type="ARBA" id="ARBA00022777"/>
    </source>
</evidence>
<dbReference type="SUPFAM" id="SSF54211">
    <property type="entry name" value="Ribosomal protein S5 domain 2-like"/>
    <property type="match status" value="1"/>
</dbReference>
<dbReference type="Gene3D" id="3.30.230.120">
    <property type="match status" value="1"/>
</dbReference>
<dbReference type="InterPro" id="IPR052203">
    <property type="entry name" value="GHMP_Kinase-Related"/>
</dbReference>
<keyword evidence="1" id="KW-0808">Transferase</keyword>
<evidence type="ECO:0000313" key="6">
    <source>
        <dbReference type="EMBL" id="KAL3822974.1"/>
    </source>
</evidence>
<dbReference type="Pfam" id="PF08544">
    <property type="entry name" value="GHMP_kinases_C"/>
    <property type="match status" value="1"/>
</dbReference>
<dbReference type="PANTHER" id="PTHR32463">
    <property type="entry name" value="L-FUCOSE KINASE"/>
    <property type="match status" value="1"/>
</dbReference>
<evidence type="ECO:0000259" key="4">
    <source>
        <dbReference type="Pfam" id="PF07959"/>
    </source>
</evidence>